<feature type="compositionally biased region" description="Polar residues" evidence="2">
    <location>
        <begin position="348"/>
        <end position="359"/>
    </location>
</feature>
<keyword evidence="3" id="KW-0812">Transmembrane</keyword>
<proteinExistence type="predicted"/>
<keyword evidence="3" id="KW-0472">Membrane</keyword>
<evidence type="ECO:0000256" key="1">
    <source>
        <dbReference type="SAM" id="Coils"/>
    </source>
</evidence>
<dbReference type="PANTHER" id="PTHR38043:SF1">
    <property type="entry name" value="PROTEIN HEMX"/>
    <property type="match status" value="1"/>
</dbReference>
<evidence type="ECO:0000256" key="3">
    <source>
        <dbReference type="SAM" id="Phobius"/>
    </source>
</evidence>
<evidence type="ECO:0000256" key="2">
    <source>
        <dbReference type="SAM" id="MobiDB-lite"/>
    </source>
</evidence>
<comment type="caution">
    <text evidence="4">The sequence shown here is derived from an EMBL/GenBank/DDBJ whole genome shotgun (WGS) entry which is preliminary data.</text>
</comment>
<keyword evidence="5" id="KW-1185">Reference proteome</keyword>
<dbReference type="Pfam" id="PF04375">
    <property type="entry name" value="HemX"/>
    <property type="match status" value="1"/>
</dbReference>
<evidence type="ECO:0000313" key="4">
    <source>
        <dbReference type="EMBL" id="GAA0710912.1"/>
    </source>
</evidence>
<name>A0ABN1IEH3_9GAMM</name>
<evidence type="ECO:0008006" key="6">
    <source>
        <dbReference type="Google" id="ProtNLM"/>
    </source>
</evidence>
<dbReference type="EMBL" id="BAAAEU010000006">
    <property type="protein sequence ID" value="GAA0710912.1"/>
    <property type="molecule type" value="Genomic_DNA"/>
</dbReference>
<feature type="region of interest" description="Disordered" evidence="2">
    <location>
        <begin position="1"/>
        <end position="26"/>
    </location>
</feature>
<feature type="coiled-coil region" evidence="1">
    <location>
        <begin position="76"/>
        <end position="110"/>
    </location>
</feature>
<keyword evidence="1" id="KW-0175">Coiled coil</keyword>
<evidence type="ECO:0000313" key="5">
    <source>
        <dbReference type="Proteomes" id="UP001501523"/>
    </source>
</evidence>
<protein>
    <recommendedName>
        <fullName evidence="6">Uroporphyrin-3 C-methyltransferase</fullName>
    </recommendedName>
</protein>
<dbReference type="InterPro" id="IPR007470">
    <property type="entry name" value="HemX"/>
</dbReference>
<gene>
    <name evidence="4" type="ORF">GCM10009105_12480</name>
</gene>
<reference evidence="4 5" key="1">
    <citation type="journal article" date="2019" name="Int. J. Syst. Evol. Microbiol.">
        <title>The Global Catalogue of Microorganisms (GCM) 10K type strain sequencing project: providing services to taxonomists for standard genome sequencing and annotation.</title>
        <authorList>
            <consortium name="The Broad Institute Genomics Platform"/>
            <consortium name="The Broad Institute Genome Sequencing Center for Infectious Disease"/>
            <person name="Wu L."/>
            <person name="Ma J."/>
        </authorList>
    </citation>
    <scope>NUCLEOTIDE SEQUENCE [LARGE SCALE GENOMIC DNA]</scope>
    <source>
        <strain evidence="4 5">JCM 15421</strain>
    </source>
</reference>
<organism evidence="4 5">
    <name type="scientific">Dokdonella soli</name>
    <dbReference type="NCBI Taxonomy" id="529810"/>
    <lineage>
        <taxon>Bacteria</taxon>
        <taxon>Pseudomonadati</taxon>
        <taxon>Pseudomonadota</taxon>
        <taxon>Gammaproteobacteria</taxon>
        <taxon>Lysobacterales</taxon>
        <taxon>Rhodanobacteraceae</taxon>
        <taxon>Dokdonella</taxon>
    </lineage>
</organism>
<dbReference type="RefSeq" id="WP_343788287.1">
    <property type="nucleotide sequence ID" value="NZ_BAAAEU010000006.1"/>
</dbReference>
<feature type="region of interest" description="Disordered" evidence="2">
    <location>
        <begin position="348"/>
        <end position="374"/>
    </location>
</feature>
<feature type="transmembrane region" description="Helical" evidence="3">
    <location>
        <begin position="33"/>
        <end position="52"/>
    </location>
</feature>
<sequence length="374" mass="39201">MSEDIDTAPVATTNESTPRAAEARAPAPRAGGIGVALLIALGALGVGGVALWRAYAIEHGQADAQVAMRNELAARVDDLSRGLDQRKRDLDSLRARLTDADSVNKSVREELLGLGERSRHLEDAVANLAEQRMSGRDALAMNEAEFLLQQAQERLALFHDAQAAIAAYQLADSALAATEDPMFASVRQTINAEKHALEASKPVETQGALAALERVRSDLATLPLPQVAVGETASPSHWQSFLAQFVHISHSGDTGTAGDRDIGLTRSLAALDLRSAEAALLARDADAWQAALKRARAGIAVAFDAGSAPTKSALAELDRLAATPLAPAMPELGSALKELRNLRATRVLSQPPASKSSELPASAAVPAKHDGAAL</sequence>
<dbReference type="Proteomes" id="UP001501523">
    <property type="component" value="Unassembled WGS sequence"/>
</dbReference>
<keyword evidence="3" id="KW-1133">Transmembrane helix</keyword>
<accession>A0ABN1IEH3</accession>
<dbReference type="PANTHER" id="PTHR38043">
    <property type="entry name" value="PROTEIN HEMX"/>
    <property type="match status" value="1"/>
</dbReference>